<comment type="caution">
    <text evidence="2">The sequence shown here is derived from an EMBL/GenBank/DDBJ whole genome shotgun (WGS) entry which is preliminary data.</text>
</comment>
<accession>A0A7M2YY20</accession>
<keyword evidence="3" id="KW-1185">Reference proteome</keyword>
<evidence type="ECO:0000313" key="2">
    <source>
        <dbReference type="EMBL" id="RDI74377.1"/>
    </source>
</evidence>
<dbReference type="EMBL" id="QQZY01000004">
    <property type="protein sequence ID" value="RDI74377.1"/>
    <property type="molecule type" value="Genomic_DNA"/>
</dbReference>
<evidence type="ECO:0000259" key="1">
    <source>
        <dbReference type="Pfam" id="PF11706"/>
    </source>
</evidence>
<dbReference type="Proteomes" id="UP000254134">
    <property type="component" value="Unassembled WGS sequence"/>
</dbReference>
<protein>
    <submittedName>
        <fullName evidence="2">CGNR zinc finger domain-containing protein</fullName>
    </submittedName>
</protein>
<dbReference type="OrthoDB" id="3211108at2"/>
<name>A0A7M2YY20_9ACTN</name>
<dbReference type="Gene3D" id="1.10.3300.10">
    <property type="entry name" value="Jann2411-like domain"/>
    <property type="match status" value="1"/>
</dbReference>
<dbReference type="Pfam" id="PF11706">
    <property type="entry name" value="zf-CGNR"/>
    <property type="match status" value="1"/>
</dbReference>
<gene>
    <name evidence="2" type="ORF">Gocc_1953</name>
</gene>
<proteinExistence type="predicted"/>
<dbReference type="InterPro" id="IPR010852">
    <property type="entry name" value="ABATE"/>
</dbReference>
<dbReference type="SUPFAM" id="SSF160904">
    <property type="entry name" value="Jann2411-like"/>
    <property type="match status" value="1"/>
</dbReference>
<sequence length="180" mass="19511">MPPSMPLDFAWLGQGPALDLANTFVPAQQADLLGQWSESRQKELSLTELRDLRATVTSVLEALAQGAQPPEEAIEKLNVISAEAPLHTTLRDGRLEVHEPFAGAVARAVFALAAGHETVATCRAPGCGMFFVRAHPRQVWCCHGCGNRARVARHYARAKAEKERVDAVERPNGPITEGGR</sequence>
<dbReference type="PANTHER" id="PTHR35525">
    <property type="entry name" value="BLL6575 PROTEIN"/>
    <property type="match status" value="1"/>
</dbReference>
<organism evidence="2 3">
    <name type="scientific">Gaiella occulta</name>
    <dbReference type="NCBI Taxonomy" id="1002870"/>
    <lineage>
        <taxon>Bacteria</taxon>
        <taxon>Bacillati</taxon>
        <taxon>Actinomycetota</taxon>
        <taxon>Thermoleophilia</taxon>
        <taxon>Gaiellales</taxon>
        <taxon>Gaiellaceae</taxon>
        <taxon>Gaiella</taxon>
    </lineage>
</organism>
<dbReference type="InterPro" id="IPR021005">
    <property type="entry name" value="Znf_CGNR"/>
</dbReference>
<dbReference type="AlphaFoldDB" id="A0A7M2YY20"/>
<feature type="domain" description="Zinc finger CGNR" evidence="1">
    <location>
        <begin position="120"/>
        <end position="157"/>
    </location>
</feature>
<dbReference type="Pfam" id="PF07336">
    <property type="entry name" value="ABATE"/>
    <property type="match status" value="1"/>
</dbReference>
<evidence type="ECO:0000313" key="3">
    <source>
        <dbReference type="Proteomes" id="UP000254134"/>
    </source>
</evidence>
<dbReference type="PANTHER" id="PTHR35525:SF3">
    <property type="entry name" value="BLL6575 PROTEIN"/>
    <property type="match status" value="1"/>
</dbReference>
<reference evidence="2 3" key="1">
    <citation type="submission" date="2018-07" db="EMBL/GenBank/DDBJ databases">
        <title>High-quality-draft genome sequence of Gaiella occulta.</title>
        <authorList>
            <person name="Severino R."/>
            <person name="Froufe H.J.C."/>
            <person name="Rainey F.A."/>
            <person name="Barroso C."/>
            <person name="Albuquerque L."/>
            <person name="Lobo-Da-Cunha A."/>
            <person name="Da Costa M.S."/>
            <person name="Egas C."/>
        </authorList>
    </citation>
    <scope>NUCLEOTIDE SEQUENCE [LARGE SCALE GENOMIC DNA]</scope>
    <source>
        <strain evidence="2 3">F2-233</strain>
    </source>
</reference>
<reference evidence="3" key="2">
    <citation type="journal article" date="2019" name="MicrobiologyOpen">
        <title>High-quality draft genome sequence of Gaiella occulta isolated from a 150 meter deep mineral water borehole and comparison with the genome sequences of other deep-branching lineages of the phylum Actinobacteria.</title>
        <authorList>
            <person name="Severino R."/>
            <person name="Froufe H.J.C."/>
            <person name="Barroso C."/>
            <person name="Albuquerque L."/>
            <person name="Lobo-da-Cunha A."/>
            <person name="da Costa M.S."/>
            <person name="Egas C."/>
        </authorList>
    </citation>
    <scope>NUCLEOTIDE SEQUENCE [LARGE SCALE GENOMIC DNA]</scope>
    <source>
        <strain evidence="3">F2-233</strain>
    </source>
</reference>
<dbReference type="InterPro" id="IPR023286">
    <property type="entry name" value="ABATE_dom_sf"/>
</dbReference>